<dbReference type="AlphaFoldDB" id="A0A074XUA9"/>
<dbReference type="Proteomes" id="UP000027730">
    <property type="component" value="Unassembled WGS sequence"/>
</dbReference>
<dbReference type="EMBL" id="KL584702">
    <property type="protein sequence ID" value="KEQ78206.1"/>
    <property type="molecule type" value="Genomic_DNA"/>
</dbReference>
<dbReference type="HOGENOM" id="CLU_1389954_0_0_1"/>
<proteinExistence type="predicted"/>
<protein>
    <submittedName>
        <fullName evidence="2">Uncharacterized protein</fullName>
    </submittedName>
</protein>
<accession>A0A074XUA9</accession>
<evidence type="ECO:0000313" key="3">
    <source>
        <dbReference type="Proteomes" id="UP000027730"/>
    </source>
</evidence>
<dbReference type="GeneID" id="25412938"/>
<feature type="compositionally biased region" description="Polar residues" evidence="1">
    <location>
        <begin position="177"/>
        <end position="187"/>
    </location>
</feature>
<dbReference type="RefSeq" id="XP_013432161.1">
    <property type="nucleotide sequence ID" value="XM_013576707.1"/>
</dbReference>
<gene>
    <name evidence="2" type="ORF">M436DRAFT_60128</name>
</gene>
<evidence type="ECO:0000313" key="2">
    <source>
        <dbReference type="EMBL" id="KEQ78206.1"/>
    </source>
</evidence>
<organism evidence="2 3">
    <name type="scientific">Aureobasidium namibiae CBS 147.97</name>
    <dbReference type="NCBI Taxonomy" id="1043004"/>
    <lineage>
        <taxon>Eukaryota</taxon>
        <taxon>Fungi</taxon>
        <taxon>Dikarya</taxon>
        <taxon>Ascomycota</taxon>
        <taxon>Pezizomycotina</taxon>
        <taxon>Dothideomycetes</taxon>
        <taxon>Dothideomycetidae</taxon>
        <taxon>Dothideales</taxon>
        <taxon>Saccotheciaceae</taxon>
        <taxon>Aureobasidium</taxon>
    </lineage>
</organism>
<reference evidence="2 3" key="1">
    <citation type="journal article" date="2014" name="BMC Genomics">
        <title>Genome sequencing of four Aureobasidium pullulans varieties: biotechnological potential, stress tolerance, and description of new species.</title>
        <authorList>
            <person name="Gostin Ar C."/>
            <person name="Ohm R.A."/>
            <person name="Kogej T."/>
            <person name="Sonjak S."/>
            <person name="Turk M."/>
            <person name="Zajc J."/>
            <person name="Zalar P."/>
            <person name="Grube M."/>
            <person name="Sun H."/>
            <person name="Han J."/>
            <person name="Sharma A."/>
            <person name="Chiniquy J."/>
            <person name="Ngan C.Y."/>
            <person name="Lipzen A."/>
            <person name="Barry K."/>
            <person name="Grigoriev I.V."/>
            <person name="Gunde-Cimerman N."/>
        </authorList>
    </citation>
    <scope>NUCLEOTIDE SEQUENCE [LARGE SCALE GENOMIC DNA]</scope>
    <source>
        <strain evidence="2 3">CBS 147.97</strain>
    </source>
</reference>
<evidence type="ECO:0000256" key="1">
    <source>
        <dbReference type="SAM" id="MobiDB-lite"/>
    </source>
</evidence>
<name>A0A074XUA9_9PEZI</name>
<feature type="region of interest" description="Disordered" evidence="1">
    <location>
        <begin position="171"/>
        <end position="196"/>
    </location>
</feature>
<keyword evidence="3" id="KW-1185">Reference proteome</keyword>
<sequence>MQPVAFLKRNQTRHLVAWKDSDSGSSLYLYTADLVTLSTRTKKQVHDTHLSYAHLSEGRIDLMIEPACPGVRICLRLGLERPPQSRAYLRFSLRHWLSKDEGKQIYLSKHHIEISESDQIKRMTNMYTAPQHSYNYLFSRHQKTTTTSLSRQLTLGAGTPIDRDLRNPQRLKAKSGVSRTQQQTVENEMNRVDDDV</sequence>